<sequence>MGEPGIYCNLVTPYTSGSGSTLGKWEENTYESLASTELSPKRARTAGSQADAARDITEQALQFINASLGQGEDGSEVLEYDFDVDEKAHRSVYTEFGFIAIGRGTMVIPAKARPRAGAASGVQASEEPVEKVAWPHAAQTGEDVLIRKIRSRLEATGIQKKKIQWSHIADLKVAMTKDRKDANLPRHAMGLCPDEQDV</sequence>
<keyword evidence="2" id="KW-1185">Reference proteome</keyword>
<organism evidence="1 2">
    <name type="scientific">Fomitopsis schrenkii</name>
    <name type="common">Brown rot fungus</name>
    <dbReference type="NCBI Taxonomy" id="2126942"/>
    <lineage>
        <taxon>Eukaryota</taxon>
        <taxon>Fungi</taxon>
        <taxon>Dikarya</taxon>
        <taxon>Basidiomycota</taxon>
        <taxon>Agaricomycotina</taxon>
        <taxon>Agaricomycetes</taxon>
        <taxon>Polyporales</taxon>
        <taxon>Fomitopsis</taxon>
    </lineage>
</organism>
<dbReference type="InParanoid" id="S8FFL6"/>
<reference evidence="1 2" key="1">
    <citation type="journal article" date="2012" name="Science">
        <title>The Paleozoic origin of enzymatic lignin decomposition reconstructed from 31 fungal genomes.</title>
        <authorList>
            <person name="Floudas D."/>
            <person name="Binder M."/>
            <person name="Riley R."/>
            <person name="Barry K."/>
            <person name="Blanchette R.A."/>
            <person name="Henrissat B."/>
            <person name="Martinez A.T."/>
            <person name="Otillar R."/>
            <person name="Spatafora J.W."/>
            <person name="Yadav J.S."/>
            <person name="Aerts A."/>
            <person name="Benoit I."/>
            <person name="Boyd A."/>
            <person name="Carlson A."/>
            <person name="Copeland A."/>
            <person name="Coutinho P.M."/>
            <person name="de Vries R.P."/>
            <person name="Ferreira P."/>
            <person name="Findley K."/>
            <person name="Foster B."/>
            <person name="Gaskell J."/>
            <person name="Glotzer D."/>
            <person name="Gorecki P."/>
            <person name="Heitman J."/>
            <person name="Hesse C."/>
            <person name="Hori C."/>
            <person name="Igarashi K."/>
            <person name="Jurgens J.A."/>
            <person name="Kallen N."/>
            <person name="Kersten P."/>
            <person name="Kohler A."/>
            <person name="Kuees U."/>
            <person name="Kumar T.K.A."/>
            <person name="Kuo A."/>
            <person name="LaButti K."/>
            <person name="Larrondo L.F."/>
            <person name="Lindquist E."/>
            <person name="Ling A."/>
            <person name="Lombard V."/>
            <person name="Lucas S."/>
            <person name="Lundell T."/>
            <person name="Martin R."/>
            <person name="McLaughlin D.J."/>
            <person name="Morgenstern I."/>
            <person name="Morin E."/>
            <person name="Murat C."/>
            <person name="Nagy L.G."/>
            <person name="Nolan M."/>
            <person name="Ohm R.A."/>
            <person name="Patyshakuliyeva A."/>
            <person name="Rokas A."/>
            <person name="Ruiz-Duenas F.J."/>
            <person name="Sabat G."/>
            <person name="Salamov A."/>
            <person name="Samejima M."/>
            <person name="Schmutz J."/>
            <person name="Slot J.C."/>
            <person name="St John F."/>
            <person name="Stenlid J."/>
            <person name="Sun H."/>
            <person name="Sun S."/>
            <person name="Syed K."/>
            <person name="Tsang A."/>
            <person name="Wiebenga A."/>
            <person name="Young D."/>
            <person name="Pisabarro A."/>
            <person name="Eastwood D.C."/>
            <person name="Martin F."/>
            <person name="Cullen D."/>
            <person name="Grigoriev I.V."/>
            <person name="Hibbett D.S."/>
        </authorList>
    </citation>
    <scope>NUCLEOTIDE SEQUENCE</scope>
    <source>
        <strain evidence="2">FP-58527</strain>
    </source>
</reference>
<dbReference type="Proteomes" id="UP000015241">
    <property type="component" value="Unassembled WGS sequence"/>
</dbReference>
<dbReference type="STRING" id="743788.S8FFL6"/>
<proteinExistence type="predicted"/>
<protein>
    <submittedName>
        <fullName evidence="1">Uncharacterized protein</fullName>
    </submittedName>
</protein>
<dbReference type="AlphaFoldDB" id="S8FFL6"/>
<gene>
    <name evidence="1" type="ORF">FOMPIDRAFT_92723</name>
</gene>
<dbReference type="OrthoDB" id="2803541at2759"/>
<name>S8FFL6_FOMSC</name>
<accession>S8FFL6</accession>
<dbReference type="HOGENOM" id="CLU_1378156_0_0_1"/>
<dbReference type="EMBL" id="KE504151">
    <property type="protein sequence ID" value="EPT00206.1"/>
    <property type="molecule type" value="Genomic_DNA"/>
</dbReference>
<evidence type="ECO:0000313" key="2">
    <source>
        <dbReference type="Proteomes" id="UP000015241"/>
    </source>
</evidence>
<evidence type="ECO:0000313" key="1">
    <source>
        <dbReference type="EMBL" id="EPT00206.1"/>
    </source>
</evidence>